<dbReference type="GO" id="GO:0016887">
    <property type="term" value="F:ATP hydrolysis activity"/>
    <property type="evidence" value="ECO:0007669"/>
    <property type="project" value="InterPro"/>
</dbReference>
<organism evidence="6 7">
    <name type="scientific">Azomonas agilis</name>
    <dbReference type="NCBI Taxonomy" id="116849"/>
    <lineage>
        <taxon>Bacteria</taxon>
        <taxon>Pseudomonadati</taxon>
        <taxon>Pseudomonadota</taxon>
        <taxon>Gammaproteobacteria</taxon>
        <taxon>Pseudomonadales</taxon>
        <taxon>Pseudomonadaceae</taxon>
        <taxon>Azomonas</taxon>
    </lineage>
</organism>
<dbReference type="PROSITE" id="PS50893">
    <property type="entry name" value="ABC_TRANSPORTER_2"/>
    <property type="match status" value="1"/>
</dbReference>
<dbReference type="InterPro" id="IPR003439">
    <property type="entry name" value="ABC_transporter-like_ATP-bd"/>
</dbReference>
<dbReference type="InterPro" id="IPR003593">
    <property type="entry name" value="AAA+_ATPase"/>
</dbReference>
<dbReference type="RefSeq" id="WP_144570935.1">
    <property type="nucleotide sequence ID" value="NZ_VLKG01000003.1"/>
</dbReference>
<dbReference type="GO" id="GO:0005524">
    <property type="term" value="F:ATP binding"/>
    <property type="evidence" value="ECO:0007669"/>
    <property type="project" value="UniProtKB-KW"/>
</dbReference>
<dbReference type="SMART" id="SM00382">
    <property type="entry name" value="AAA"/>
    <property type="match status" value="1"/>
</dbReference>
<dbReference type="CDD" id="cd03214">
    <property type="entry name" value="ABC_Iron-Siderophores_B12_Hemin"/>
    <property type="match status" value="1"/>
</dbReference>
<sequence>MLEVQHLSCGYGQRTVLQDVSLQLHSGELMCLLGPNGVGKTTLFKTLLGLLPARSGNILLEGKATRHWSRKEFAQRVGYVPQAHTPPFPFQVQDVVAMGRVAHLGVFSAPKTPDLLIAEQALETLGITHLAKASYTEISGGERQLVLIARALAQQPKLLVMDEPTSNLDYGNQLKVMAHVRQIAEEQNIGILLTTHYPNHALLYGTQVLALDRNLGYRLGSPADVITEDYLQHTYQVAVEIHEISRRDGHATRLCIPGY</sequence>
<dbReference type="InterPro" id="IPR050153">
    <property type="entry name" value="Metal_Ion_Import_ABC"/>
</dbReference>
<dbReference type="OrthoDB" id="5292475at2"/>
<dbReference type="InterPro" id="IPR017871">
    <property type="entry name" value="ABC_transporter-like_CS"/>
</dbReference>
<dbReference type="Gene3D" id="3.40.50.300">
    <property type="entry name" value="P-loop containing nucleotide triphosphate hydrolases"/>
    <property type="match status" value="1"/>
</dbReference>
<name>A0A562IZL9_9GAMM</name>
<dbReference type="PANTHER" id="PTHR42734">
    <property type="entry name" value="METAL TRANSPORT SYSTEM ATP-BINDING PROTEIN TM_0124-RELATED"/>
    <property type="match status" value="1"/>
</dbReference>
<dbReference type="FunFam" id="3.40.50.300:FF:000134">
    <property type="entry name" value="Iron-enterobactin ABC transporter ATP-binding protein"/>
    <property type="match status" value="1"/>
</dbReference>
<keyword evidence="3" id="KW-0547">Nucleotide-binding</keyword>
<protein>
    <submittedName>
        <fullName evidence="6">Iron complex transport system ATP-binding protein</fullName>
    </submittedName>
</protein>
<evidence type="ECO:0000313" key="6">
    <source>
        <dbReference type="EMBL" id="TWH76290.1"/>
    </source>
</evidence>
<dbReference type="InterPro" id="IPR027417">
    <property type="entry name" value="P-loop_NTPase"/>
</dbReference>
<proteinExistence type="inferred from homology"/>
<dbReference type="AlphaFoldDB" id="A0A562IZL9"/>
<dbReference type="Proteomes" id="UP000319627">
    <property type="component" value="Unassembled WGS sequence"/>
</dbReference>
<dbReference type="SUPFAM" id="SSF52540">
    <property type="entry name" value="P-loop containing nucleoside triphosphate hydrolases"/>
    <property type="match status" value="1"/>
</dbReference>
<evidence type="ECO:0000256" key="3">
    <source>
        <dbReference type="ARBA" id="ARBA00022741"/>
    </source>
</evidence>
<keyword evidence="7" id="KW-1185">Reference proteome</keyword>
<evidence type="ECO:0000256" key="1">
    <source>
        <dbReference type="ARBA" id="ARBA00005417"/>
    </source>
</evidence>
<keyword evidence="2" id="KW-0813">Transport</keyword>
<gene>
    <name evidence="6" type="ORF">LX59_01213</name>
</gene>
<dbReference type="EMBL" id="VLKG01000003">
    <property type="protein sequence ID" value="TWH76290.1"/>
    <property type="molecule type" value="Genomic_DNA"/>
</dbReference>
<dbReference type="PROSITE" id="PS00211">
    <property type="entry name" value="ABC_TRANSPORTER_1"/>
    <property type="match status" value="1"/>
</dbReference>
<evidence type="ECO:0000313" key="7">
    <source>
        <dbReference type="Proteomes" id="UP000319627"/>
    </source>
</evidence>
<feature type="domain" description="ABC transporter" evidence="5">
    <location>
        <begin position="2"/>
        <end position="238"/>
    </location>
</feature>
<evidence type="ECO:0000256" key="2">
    <source>
        <dbReference type="ARBA" id="ARBA00022448"/>
    </source>
</evidence>
<reference evidence="6 7" key="1">
    <citation type="submission" date="2019-07" db="EMBL/GenBank/DDBJ databases">
        <title>Genomic Encyclopedia of Type Strains, Phase I: the one thousand microbial genomes (KMG-I) project.</title>
        <authorList>
            <person name="Kyrpides N."/>
        </authorList>
    </citation>
    <scope>NUCLEOTIDE SEQUENCE [LARGE SCALE GENOMIC DNA]</scope>
    <source>
        <strain evidence="6 7">DSM 375</strain>
    </source>
</reference>
<evidence type="ECO:0000259" key="5">
    <source>
        <dbReference type="PROSITE" id="PS50893"/>
    </source>
</evidence>
<accession>A0A562IZL9</accession>
<dbReference type="PANTHER" id="PTHR42734:SF19">
    <property type="entry name" value="IRON COMPOUNDS ABC TRANSPORTER, ATP-BINDING PROTEIN"/>
    <property type="match status" value="1"/>
</dbReference>
<comment type="similarity">
    <text evidence="1">Belongs to the ABC transporter superfamily.</text>
</comment>
<keyword evidence="4 6" id="KW-0067">ATP-binding</keyword>
<comment type="caution">
    <text evidence="6">The sequence shown here is derived from an EMBL/GenBank/DDBJ whole genome shotgun (WGS) entry which is preliminary data.</text>
</comment>
<evidence type="ECO:0000256" key="4">
    <source>
        <dbReference type="ARBA" id="ARBA00022840"/>
    </source>
</evidence>
<dbReference type="Pfam" id="PF00005">
    <property type="entry name" value="ABC_tran"/>
    <property type="match status" value="1"/>
</dbReference>